<feature type="domain" description="Glutamine amidotransferase type-2" evidence="12">
    <location>
        <begin position="2"/>
        <end position="217"/>
    </location>
</feature>
<dbReference type="PROSITE" id="PS51278">
    <property type="entry name" value="GATASE_TYPE_2"/>
    <property type="match status" value="1"/>
</dbReference>
<dbReference type="InterPro" id="IPR006426">
    <property type="entry name" value="Asn_synth_AEB"/>
</dbReference>
<dbReference type="SUPFAM" id="SSF52402">
    <property type="entry name" value="Adenine nucleotide alpha hydrolases-like"/>
    <property type="match status" value="1"/>
</dbReference>
<organism evidence="13 14">
    <name type="scientific">Thalassospira profundimaris</name>
    <dbReference type="NCBI Taxonomy" id="502049"/>
    <lineage>
        <taxon>Bacteria</taxon>
        <taxon>Pseudomonadati</taxon>
        <taxon>Pseudomonadota</taxon>
        <taxon>Alphaproteobacteria</taxon>
        <taxon>Rhodospirillales</taxon>
        <taxon>Thalassospiraceae</taxon>
        <taxon>Thalassospira</taxon>
    </lineage>
</organism>
<evidence type="ECO:0000256" key="6">
    <source>
        <dbReference type="ARBA" id="ARBA00022962"/>
    </source>
</evidence>
<evidence type="ECO:0000256" key="3">
    <source>
        <dbReference type="ARBA" id="ARBA00012737"/>
    </source>
</evidence>
<dbReference type="Gene3D" id="3.40.50.620">
    <property type="entry name" value="HUPs"/>
    <property type="match status" value="1"/>
</dbReference>
<dbReference type="Pfam" id="PF00733">
    <property type="entry name" value="Asn_synthase"/>
    <property type="match status" value="1"/>
</dbReference>
<sequence length="641" mass="69908">MCAIAGIMTSDGQSALARILGKLVHRGPDNTAIWSDPDGAISLGCARLITTDPTRTAHQPFVTADGRFVLVFNGYIAGHRRKIADLVRDGADMQSQNDAELVLHLLARAVMAGDEIANTLGALSGQYALAFWDVRERSLWLARDPVGIKPLYVCHRSPTGDLAFASELAALGEGQSLRFDQTIRARYLAHLFVPASASGVMGIELLKPGSVICWQSGAITRSKIAHPAQNVSAKPTSFDRVSDLRQKVRQSVADAMDVDCALGCLVSGGLDSAGISAIACDIAREQGRDLPPAFVMGFDDPARDETDAARKLCDHLGQTLCIVRAPKTGEEIYDELIAGLGAVGAPFANPSIVLMQRLSSRVGQDVRVCLTGDGGDELFGGYPRYRAAFLYDRYWQYVPRPLRQGAARIGKWTGHRELVRFLSGGCDDLRSAFDVWNSRCAVPEFETELAGITDSLMQNGNLADQMMQFDRDVTLPGNQLVMSDRCGMAFGLEYRPPLLGHDVIRSAAVISATQHLRDGTKSVWRDVIEPHFPAGHLGNRKIGFNPSLADWLAKLGTYLWGDDDSILNAVFGETGLPKERQRMCWTRATSGRDADMALTVWALMVWKIWEMIDGPRGDILEHTRQKSPGQKSDRVVAADMA</sequence>
<evidence type="ECO:0000256" key="7">
    <source>
        <dbReference type="ARBA" id="ARBA00048741"/>
    </source>
</evidence>
<keyword evidence="8" id="KW-0061">Asparagine biosynthesis</keyword>
<dbReference type="PIRSF" id="PIRSF001589">
    <property type="entry name" value="Asn_synthetase_glu-h"/>
    <property type="match status" value="1"/>
</dbReference>
<comment type="pathway">
    <text evidence="1">Amino-acid biosynthesis; L-asparagine biosynthesis; L-asparagine from L-aspartate (L-Gln route): step 1/1.</text>
</comment>
<keyword evidence="4 9" id="KW-0547">Nucleotide-binding</keyword>
<evidence type="ECO:0000256" key="8">
    <source>
        <dbReference type="PIRSR" id="PIRSR001589-1"/>
    </source>
</evidence>
<dbReference type="InterPro" id="IPR029055">
    <property type="entry name" value="Ntn_hydrolases_N"/>
</dbReference>
<dbReference type="InterPro" id="IPR017932">
    <property type="entry name" value="GATase_2_dom"/>
</dbReference>
<name>A0A367WSB9_9PROT</name>
<protein>
    <recommendedName>
        <fullName evidence="3">asparagine synthase (glutamine-hydrolyzing)</fullName>
        <ecNumber evidence="3">6.3.5.4</ecNumber>
    </recommendedName>
</protein>
<dbReference type="GO" id="GO:0005829">
    <property type="term" value="C:cytosol"/>
    <property type="evidence" value="ECO:0007669"/>
    <property type="project" value="TreeGrafter"/>
</dbReference>
<evidence type="ECO:0000256" key="10">
    <source>
        <dbReference type="PIRSR" id="PIRSR001589-3"/>
    </source>
</evidence>
<dbReference type="CDD" id="cd01991">
    <property type="entry name" value="Asn_synthase_B_C"/>
    <property type="match status" value="1"/>
</dbReference>
<dbReference type="GO" id="GO:0004066">
    <property type="term" value="F:asparagine synthase (glutamine-hydrolyzing) activity"/>
    <property type="evidence" value="ECO:0007669"/>
    <property type="project" value="UniProtKB-EC"/>
</dbReference>
<dbReference type="InterPro" id="IPR033738">
    <property type="entry name" value="AsnB_N"/>
</dbReference>
<feature type="compositionally biased region" description="Basic and acidic residues" evidence="11">
    <location>
        <begin position="631"/>
        <end position="641"/>
    </location>
</feature>
<feature type="region of interest" description="Disordered" evidence="11">
    <location>
        <begin position="620"/>
        <end position="641"/>
    </location>
</feature>
<evidence type="ECO:0000313" key="14">
    <source>
        <dbReference type="Proteomes" id="UP000252255"/>
    </source>
</evidence>
<dbReference type="EMBL" id="JPWI01000014">
    <property type="protein sequence ID" value="RCK43342.1"/>
    <property type="molecule type" value="Genomic_DNA"/>
</dbReference>
<dbReference type="Gene3D" id="3.60.20.10">
    <property type="entry name" value="Glutamine Phosphoribosylpyrophosphate, subunit 1, domain 1"/>
    <property type="match status" value="1"/>
</dbReference>
<reference evidence="13 14" key="1">
    <citation type="submission" date="2014-07" db="EMBL/GenBank/DDBJ databases">
        <title>Draft genome sequence of Thalassospira profundimaris PR54-5.</title>
        <authorList>
            <person name="Lai Q."/>
            <person name="Shao Z."/>
        </authorList>
    </citation>
    <scope>NUCLEOTIDE SEQUENCE [LARGE SCALE GENOMIC DNA]</scope>
    <source>
        <strain evidence="13 14">PR54-5</strain>
    </source>
</reference>
<keyword evidence="8" id="KW-0028">Amino-acid biosynthesis</keyword>
<dbReference type="Pfam" id="PF13537">
    <property type="entry name" value="GATase_7"/>
    <property type="match status" value="1"/>
</dbReference>
<gene>
    <name evidence="13" type="ORF">TH30_18675</name>
</gene>
<evidence type="ECO:0000256" key="11">
    <source>
        <dbReference type="SAM" id="MobiDB-lite"/>
    </source>
</evidence>
<evidence type="ECO:0000256" key="5">
    <source>
        <dbReference type="ARBA" id="ARBA00022840"/>
    </source>
</evidence>
<evidence type="ECO:0000259" key="12">
    <source>
        <dbReference type="PROSITE" id="PS51278"/>
    </source>
</evidence>
<comment type="caution">
    <text evidence="13">The sequence shown here is derived from an EMBL/GenBank/DDBJ whole genome shotgun (WGS) entry which is preliminary data.</text>
</comment>
<dbReference type="GO" id="GO:0006529">
    <property type="term" value="P:asparagine biosynthetic process"/>
    <property type="evidence" value="ECO:0007669"/>
    <property type="project" value="UniProtKB-KW"/>
</dbReference>
<dbReference type="SUPFAM" id="SSF56235">
    <property type="entry name" value="N-terminal nucleophile aminohydrolases (Ntn hydrolases)"/>
    <property type="match status" value="1"/>
</dbReference>
<evidence type="ECO:0000256" key="4">
    <source>
        <dbReference type="ARBA" id="ARBA00022741"/>
    </source>
</evidence>
<dbReference type="PANTHER" id="PTHR43284:SF1">
    <property type="entry name" value="ASPARAGINE SYNTHETASE"/>
    <property type="match status" value="1"/>
</dbReference>
<dbReference type="InterPro" id="IPR001962">
    <property type="entry name" value="Asn_synthase"/>
</dbReference>
<proteinExistence type="inferred from homology"/>
<dbReference type="Proteomes" id="UP000252255">
    <property type="component" value="Unassembled WGS sequence"/>
</dbReference>
<keyword evidence="5 9" id="KW-0067">ATP-binding</keyword>
<dbReference type="EC" id="6.3.5.4" evidence="3"/>
<evidence type="ECO:0000256" key="2">
    <source>
        <dbReference type="ARBA" id="ARBA00005752"/>
    </source>
</evidence>
<evidence type="ECO:0000256" key="1">
    <source>
        <dbReference type="ARBA" id="ARBA00005187"/>
    </source>
</evidence>
<comment type="catalytic activity">
    <reaction evidence="7">
        <text>L-aspartate + L-glutamine + ATP + H2O = L-asparagine + L-glutamate + AMP + diphosphate + H(+)</text>
        <dbReference type="Rhea" id="RHEA:12228"/>
        <dbReference type="ChEBI" id="CHEBI:15377"/>
        <dbReference type="ChEBI" id="CHEBI:15378"/>
        <dbReference type="ChEBI" id="CHEBI:29985"/>
        <dbReference type="ChEBI" id="CHEBI:29991"/>
        <dbReference type="ChEBI" id="CHEBI:30616"/>
        <dbReference type="ChEBI" id="CHEBI:33019"/>
        <dbReference type="ChEBI" id="CHEBI:58048"/>
        <dbReference type="ChEBI" id="CHEBI:58359"/>
        <dbReference type="ChEBI" id="CHEBI:456215"/>
        <dbReference type="EC" id="6.3.5.4"/>
    </reaction>
</comment>
<dbReference type="PANTHER" id="PTHR43284">
    <property type="entry name" value="ASPARAGINE SYNTHETASE (GLUTAMINE-HYDROLYZING)"/>
    <property type="match status" value="1"/>
</dbReference>
<dbReference type="InterPro" id="IPR014729">
    <property type="entry name" value="Rossmann-like_a/b/a_fold"/>
</dbReference>
<dbReference type="AlphaFoldDB" id="A0A367WSB9"/>
<feature type="binding site" evidence="9">
    <location>
        <position position="265"/>
    </location>
    <ligand>
        <name>ATP</name>
        <dbReference type="ChEBI" id="CHEBI:30616"/>
    </ligand>
</feature>
<dbReference type="OrthoDB" id="9763290at2"/>
<dbReference type="GO" id="GO:0005524">
    <property type="term" value="F:ATP binding"/>
    <property type="evidence" value="ECO:0007669"/>
    <property type="project" value="UniProtKB-KW"/>
</dbReference>
<comment type="similarity">
    <text evidence="2">Belongs to the asparagine synthetase family.</text>
</comment>
<evidence type="ECO:0000313" key="13">
    <source>
        <dbReference type="EMBL" id="RCK43342.1"/>
    </source>
</evidence>
<keyword evidence="6 8" id="KW-0315">Glutamine amidotransferase</keyword>
<evidence type="ECO:0000256" key="9">
    <source>
        <dbReference type="PIRSR" id="PIRSR001589-2"/>
    </source>
</evidence>
<dbReference type="InterPro" id="IPR051786">
    <property type="entry name" value="ASN_synthetase/amidase"/>
</dbReference>
<dbReference type="CDD" id="cd00712">
    <property type="entry name" value="AsnB"/>
    <property type="match status" value="1"/>
</dbReference>
<feature type="active site" description="For GATase activity" evidence="8">
    <location>
        <position position="2"/>
    </location>
</feature>
<accession>A0A367WSB9</accession>
<feature type="binding site" evidence="9">
    <location>
        <position position="98"/>
    </location>
    <ligand>
        <name>L-glutamine</name>
        <dbReference type="ChEBI" id="CHEBI:58359"/>
    </ligand>
</feature>
<feature type="site" description="Important for beta-aspartyl-AMP intermediate formation" evidence="10">
    <location>
        <position position="373"/>
    </location>
</feature>